<evidence type="ECO:0000256" key="1">
    <source>
        <dbReference type="SAM" id="MobiDB-lite"/>
    </source>
</evidence>
<feature type="compositionally biased region" description="Basic and acidic residues" evidence="1">
    <location>
        <begin position="19"/>
        <end position="33"/>
    </location>
</feature>
<dbReference type="AlphaFoldDB" id="A0A0H5RKL6"/>
<name>A0A0H5RKL6_9MYCO</name>
<reference evidence="3" key="1">
    <citation type="submission" date="2015-07" db="EMBL/GenBank/DDBJ databases">
        <authorList>
            <person name="Urmite Genomes"/>
        </authorList>
    </citation>
    <scope>NUCLEOTIDE SEQUENCE [LARGE SCALE GENOMIC DNA]</scope>
    <source>
        <strain evidence="3">type strain: ATCC 49404</strain>
    </source>
</reference>
<evidence type="ECO:0000313" key="2">
    <source>
        <dbReference type="EMBL" id="CRZ14286.1"/>
    </source>
</evidence>
<feature type="region of interest" description="Disordered" evidence="1">
    <location>
        <begin position="17"/>
        <end position="71"/>
    </location>
</feature>
<feature type="region of interest" description="Disordered" evidence="1">
    <location>
        <begin position="86"/>
        <end position="126"/>
    </location>
</feature>
<accession>A0A0H5RKL6</accession>
<proteinExistence type="predicted"/>
<dbReference type="Proteomes" id="UP000199147">
    <property type="component" value="Unassembled WGS sequence"/>
</dbReference>
<evidence type="ECO:0000313" key="3">
    <source>
        <dbReference type="Proteomes" id="UP000199147"/>
    </source>
</evidence>
<organism evidence="2 3">
    <name type="scientific">Mycolicibacterium neworleansense</name>
    <dbReference type="NCBI Taxonomy" id="146018"/>
    <lineage>
        <taxon>Bacteria</taxon>
        <taxon>Bacillati</taxon>
        <taxon>Actinomycetota</taxon>
        <taxon>Actinomycetes</taxon>
        <taxon>Mycobacteriales</taxon>
        <taxon>Mycobacteriaceae</taxon>
        <taxon>Mycolicibacterium</taxon>
    </lineage>
</organism>
<dbReference type="EMBL" id="CWKH01000001">
    <property type="protein sequence ID" value="CRZ14286.1"/>
    <property type="molecule type" value="Genomic_DNA"/>
</dbReference>
<keyword evidence="3" id="KW-1185">Reference proteome</keyword>
<gene>
    <name evidence="2" type="ORF">BN2156_01134</name>
</gene>
<protein>
    <submittedName>
        <fullName evidence="2">Uncharacterized protein</fullName>
    </submittedName>
</protein>
<sequence>MCATMLGRPALPALSERACGGRDRRDRRIDDRSAPCQELPQWGEARGRGVGSCRSDAGDGRSGAGRSCRARPGACARRSRAGCATAAGSRRSTAGTRDRQPRVRLGPVRLGPGRNTPRPLAPGSRSLRVPGWDCTRGHGRAPAGRWCGAAAAARLCVDQRPWLGNTGHRPGTGDRAGRPGVATGLLLAQRPAAARVRVQLAGPAAGGPRARGAPYAVTWRPKTWRSA</sequence>